<keyword evidence="2" id="KW-0808">Transferase</keyword>
<feature type="domain" description="BioF2-like acetyltransferase" evidence="4">
    <location>
        <begin position="856"/>
        <end position="1003"/>
    </location>
</feature>
<feature type="domain" description="Methyltransferase" evidence="5">
    <location>
        <begin position="1108"/>
        <end position="1169"/>
    </location>
</feature>
<dbReference type="RefSeq" id="WP_167238930.1">
    <property type="nucleotide sequence ID" value="NZ_WHJF01000066.1"/>
</dbReference>
<reference evidence="6 7" key="1">
    <citation type="submission" date="2019-10" db="EMBL/GenBank/DDBJ databases">
        <title>Taxonomy of Antarctic Massilia spp.: description of Massilia rubra sp. nov., Massilia aquatica sp. nov., Massilia mucilaginosa sp. nov., Massilia frigida sp. nov. isolated from streams, lakes and regoliths.</title>
        <authorList>
            <person name="Holochova P."/>
            <person name="Sedlacek I."/>
            <person name="Kralova S."/>
            <person name="Maslanova I."/>
            <person name="Busse H.-J."/>
            <person name="Stankova E."/>
            <person name="Vrbovska V."/>
            <person name="Kovarovic V."/>
            <person name="Bartak M."/>
            <person name="Svec P."/>
            <person name="Pantucek R."/>
        </authorList>
    </citation>
    <scope>NUCLEOTIDE SEQUENCE [LARGE SCALE GENOMIC DNA]</scope>
    <source>
        <strain evidence="6 7">CCM 8694</strain>
    </source>
</reference>
<evidence type="ECO:0000256" key="3">
    <source>
        <dbReference type="ARBA" id="ARBA00022691"/>
    </source>
</evidence>
<protein>
    <submittedName>
        <fullName evidence="6">GNAT family N-acetyltransferase</fullName>
    </submittedName>
</protein>
<evidence type="ECO:0000259" key="4">
    <source>
        <dbReference type="Pfam" id="PF13480"/>
    </source>
</evidence>
<dbReference type="Gene3D" id="3.20.20.370">
    <property type="entry name" value="Glycoside hydrolase/deacetylase"/>
    <property type="match status" value="1"/>
</dbReference>
<dbReference type="CDD" id="cd02440">
    <property type="entry name" value="AdoMet_MTases"/>
    <property type="match status" value="1"/>
</dbReference>
<dbReference type="EMBL" id="WHJF01000066">
    <property type="protein sequence ID" value="NHZ64913.1"/>
    <property type="molecule type" value="Genomic_DNA"/>
</dbReference>
<organism evidence="6 7">
    <name type="scientific">Massilia genomosp. 1</name>
    <dbReference type="NCBI Taxonomy" id="2609280"/>
    <lineage>
        <taxon>Bacteria</taxon>
        <taxon>Pseudomonadati</taxon>
        <taxon>Pseudomonadota</taxon>
        <taxon>Betaproteobacteria</taxon>
        <taxon>Burkholderiales</taxon>
        <taxon>Oxalobacteraceae</taxon>
        <taxon>Telluria group</taxon>
        <taxon>Massilia</taxon>
    </lineage>
</organism>
<dbReference type="Gene3D" id="3.40.50.150">
    <property type="entry name" value="Vaccinia Virus protein VP39"/>
    <property type="match status" value="1"/>
</dbReference>
<evidence type="ECO:0000313" key="6">
    <source>
        <dbReference type="EMBL" id="NHZ64913.1"/>
    </source>
</evidence>
<name>A0ABX0MQ77_9BURK</name>
<dbReference type="SUPFAM" id="SSF55729">
    <property type="entry name" value="Acyl-CoA N-acyltransferases (Nat)"/>
    <property type="match status" value="1"/>
</dbReference>
<dbReference type="InterPro" id="IPR046237">
    <property type="entry name" value="DUF6270"/>
</dbReference>
<dbReference type="PANTHER" id="PTHR13610">
    <property type="entry name" value="METHYLTRANSFERASE DOMAIN-CONTAINING PROTEIN"/>
    <property type="match status" value="1"/>
</dbReference>
<dbReference type="InterPro" id="IPR029063">
    <property type="entry name" value="SAM-dependent_MTases_sf"/>
</dbReference>
<gene>
    <name evidence="6" type="ORF">F1735_21865</name>
</gene>
<keyword evidence="7" id="KW-1185">Reference proteome</keyword>
<dbReference type="InterPro" id="IPR026170">
    <property type="entry name" value="FAM173A/B"/>
</dbReference>
<evidence type="ECO:0000259" key="5">
    <source>
        <dbReference type="Pfam" id="PF13649"/>
    </source>
</evidence>
<evidence type="ECO:0000256" key="1">
    <source>
        <dbReference type="ARBA" id="ARBA00022603"/>
    </source>
</evidence>
<dbReference type="SUPFAM" id="SSF53335">
    <property type="entry name" value="S-adenosyl-L-methionine-dependent methyltransferases"/>
    <property type="match status" value="1"/>
</dbReference>
<dbReference type="InterPro" id="IPR016181">
    <property type="entry name" value="Acyl_CoA_acyltransferase"/>
</dbReference>
<dbReference type="InterPro" id="IPR038740">
    <property type="entry name" value="BioF2-like_GNAT_dom"/>
</dbReference>
<dbReference type="Gene3D" id="3.40.630.30">
    <property type="match status" value="1"/>
</dbReference>
<dbReference type="Proteomes" id="UP000610594">
    <property type="component" value="Unassembled WGS sequence"/>
</dbReference>
<dbReference type="InterPro" id="IPR041698">
    <property type="entry name" value="Methyltransf_25"/>
</dbReference>
<comment type="caution">
    <text evidence="6">The sequence shown here is derived from an EMBL/GenBank/DDBJ whole genome shotgun (WGS) entry which is preliminary data.</text>
</comment>
<dbReference type="PANTHER" id="PTHR13610:SF11">
    <property type="entry name" value="METHYLTRANSFERASE DOMAIN-CONTAINING PROTEIN"/>
    <property type="match status" value="1"/>
</dbReference>
<keyword evidence="1" id="KW-0489">Methyltransferase</keyword>
<dbReference type="Pfam" id="PF19786">
    <property type="entry name" value="DUF6270"/>
    <property type="match status" value="1"/>
</dbReference>
<dbReference type="Pfam" id="PF13649">
    <property type="entry name" value="Methyltransf_25"/>
    <property type="match status" value="1"/>
</dbReference>
<evidence type="ECO:0000256" key="2">
    <source>
        <dbReference type="ARBA" id="ARBA00022679"/>
    </source>
</evidence>
<evidence type="ECO:0000313" key="7">
    <source>
        <dbReference type="Proteomes" id="UP000610594"/>
    </source>
</evidence>
<dbReference type="Pfam" id="PF13480">
    <property type="entry name" value="Acetyltransf_6"/>
    <property type="match status" value="1"/>
</dbReference>
<sequence length="1262" mass="140203">MTPAVYGEENLAPRSVLILGSCVSRDAFGPHTAALFRVAAYVARTSWASAFSEHAFATILLDRIVSPFQRRMVELDTGKGLGALLADIEADIILIDLIDERFDLFMDQHGALCTLSPELLSTGFQPDPGLGQRIVSGSEQFFTLWEQGWRRLLELLQKNRLLSRVKVNRVFWSTRQEDGSDFGSGYTAEAIARANRFLTRLYQRLADDLSPSHFIDFSPSLMHGALHHRWGASPFHYIDAFYRHMTSALASTAPSAPTCPAAPRDGICTDRATDLIVLQLSGGALSGKIQWHALRAPQGATLRVDCVLETSSALPGQRADLLIECPGDGGALLAPAGFRREHVSEPGYCHELGLGRGCTATTLHTTLPIGFSSVRIGIRILGAQEPVRLSSLRVTFLPRQRRQEKAATILSVDVEALPGRAEKDSVERLVFGRFGDGKAVGIGRLCDMFEQVGAKATFFVDYSTCDVYGEKSMFEAADYLQVRGHDVQLHMHAEVLVRQRAWPYADSGMPSFDSLDIDVAHACLAYGAERFQRNVGRRPRIFRPGGMKHSKKMVLAIKQAGMEAVSSLYRGHGAGSFALTRDEALFAWDNGILEAPLDFAIDPLIAWGANRRAMEALLERRAGRPLLSILLHSTSLLFRALDNEPPSFTGYCQRYEDLLQEYLAWFAQKGDFMTYSDLLDTTIATRTLALDQYYPDEDVGVVALSEQRVFDHARIVAPKTDPVYDLTLTVPASADCQAAHQRLIPAPQLPLVLVPGQRLERVSVQEVGNAEELAYVLSGYKAYLMRQRCVVPGGTVLEDAANRIFQRHPRVVRVLAQSTLEETEVTGFTSKQEARRTYVLDLPGDFDDYRRNFISKKHRSDMERKERTVLDVLPGLHFSAVAGTALTKAAFQQASELIESRLRQKTEGEAHAPPMFSAGDALRQWEIYQEHGELVQLGDGSDMYAAALCLHVGQDCFFMASGHLDVAPQHSLGNILLYRLIESLIARGSKRLHLGGGDFQYKRRFGATERQLWDYEFGRAGSEPLASRVLTALAAGASPAELEHDLAVALENLLGAAFEHAVGVDFDAVVDNAELGTDGQARRYQATSRDAFTMMMKHIPFDRTQTFVDIGCGKGKMLYYAAQLGYKRCIGVEIAAVLLHQAQANFERLQLAADTIFMHRDASRLDLDELAEASLFYLYNPFSENIMRAFVACLLQSQRQRPRRLYVVYCNALFVKPFIEARFYPSKVFVDGEEGWRFGHAVIYEREPDWPIPPAQDSAAPL</sequence>
<proteinExistence type="predicted"/>
<dbReference type="InterPro" id="IPR011330">
    <property type="entry name" value="Glyco_hydro/deAcase_b/a-brl"/>
</dbReference>
<dbReference type="SUPFAM" id="SSF88713">
    <property type="entry name" value="Glycoside hydrolase/deacetylase"/>
    <property type="match status" value="1"/>
</dbReference>
<keyword evidence="3" id="KW-0949">S-adenosyl-L-methionine</keyword>
<accession>A0ABX0MQ77</accession>